<reference evidence="17" key="1">
    <citation type="submission" date="2019-09" db="UniProtKB">
        <authorList>
            <consortium name="WormBaseParasite"/>
        </authorList>
    </citation>
    <scope>IDENTIFICATION</scope>
</reference>
<dbReference type="GO" id="GO:0031672">
    <property type="term" value="C:A band"/>
    <property type="evidence" value="ECO:0007669"/>
    <property type="project" value="UniProtKB-SubCell"/>
</dbReference>
<dbReference type="Pfam" id="PF00041">
    <property type="entry name" value="fn3"/>
    <property type="match status" value="1"/>
</dbReference>
<dbReference type="GO" id="GO:0005524">
    <property type="term" value="F:ATP binding"/>
    <property type="evidence" value="ECO:0007669"/>
    <property type="project" value="UniProtKB-UniRule"/>
</dbReference>
<feature type="domain" description="Ig-like" evidence="14">
    <location>
        <begin position="1393"/>
        <end position="1481"/>
    </location>
</feature>
<comment type="subcellular location">
    <subcellularLocation>
        <location evidence="2">Cytoplasm</location>
        <location evidence="2">Myofibril</location>
        <location evidence="2">Sarcomere</location>
        <location evidence="2">A band</location>
    </subcellularLocation>
</comment>
<dbReference type="FunFam" id="1.10.510.10:FF:000571">
    <property type="entry name" value="Maternal embryonic leucine zipper kinase"/>
    <property type="match status" value="1"/>
</dbReference>
<keyword evidence="8" id="KW-0460">Magnesium</keyword>
<dbReference type="Gene3D" id="3.30.200.20">
    <property type="entry name" value="Phosphorylase Kinase, domain 1"/>
    <property type="match status" value="1"/>
</dbReference>
<comment type="similarity">
    <text evidence="3">Belongs to the protein kinase superfamily. CAMK Ser/Thr protein kinase family.</text>
</comment>
<dbReference type="SMART" id="SM00220">
    <property type="entry name" value="S_TKc"/>
    <property type="match status" value="1"/>
</dbReference>
<evidence type="ECO:0000256" key="12">
    <source>
        <dbReference type="SAM" id="MobiDB-lite"/>
    </source>
</evidence>
<feature type="domain" description="Ig-like" evidence="14">
    <location>
        <begin position="1278"/>
        <end position="1367"/>
    </location>
</feature>
<dbReference type="FunFam" id="2.60.40.10:FF:000032">
    <property type="entry name" value="palladin isoform X1"/>
    <property type="match status" value="2"/>
</dbReference>
<dbReference type="InterPro" id="IPR003961">
    <property type="entry name" value="FN3_dom"/>
</dbReference>
<protein>
    <submittedName>
        <fullName evidence="17">Protein kinase domain-containing protein</fullName>
    </submittedName>
</protein>
<organism evidence="16 17">
    <name type="scientific">Heligmosomoides polygyrus</name>
    <name type="common">Parasitic roundworm</name>
    <dbReference type="NCBI Taxonomy" id="6339"/>
    <lineage>
        <taxon>Eukaryota</taxon>
        <taxon>Metazoa</taxon>
        <taxon>Ecdysozoa</taxon>
        <taxon>Nematoda</taxon>
        <taxon>Chromadorea</taxon>
        <taxon>Rhabditida</taxon>
        <taxon>Rhabditina</taxon>
        <taxon>Rhabditomorpha</taxon>
        <taxon>Strongyloidea</taxon>
        <taxon>Heligmosomidae</taxon>
        <taxon>Heligmosomoides</taxon>
    </lineage>
</organism>
<dbReference type="GO" id="GO:0060298">
    <property type="term" value="P:positive regulation of sarcomere organization"/>
    <property type="evidence" value="ECO:0007669"/>
    <property type="project" value="UniProtKB-ARBA"/>
</dbReference>
<dbReference type="GO" id="GO:0004672">
    <property type="term" value="F:protein kinase activity"/>
    <property type="evidence" value="ECO:0007669"/>
    <property type="project" value="InterPro"/>
</dbReference>
<evidence type="ECO:0000256" key="3">
    <source>
        <dbReference type="ARBA" id="ARBA00006692"/>
    </source>
</evidence>
<evidence type="ECO:0000256" key="2">
    <source>
        <dbReference type="ARBA" id="ARBA00004161"/>
    </source>
</evidence>
<dbReference type="PROSITE" id="PS50835">
    <property type="entry name" value="IG_LIKE"/>
    <property type="match status" value="11"/>
</dbReference>
<comment type="cofactor">
    <cofactor evidence="1">
        <name>Mg(2+)</name>
        <dbReference type="ChEBI" id="CHEBI:18420"/>
    </cofactor>
</comment>
<evidence type="ECO:0000256" key="10">
    <source>
        <dbReference type="ARBA" id="ARBA00023319"/>
    </source>
</evidence>
<evidence type="ECO:0000259" key="15">
    <source>
        <dbReference type="PROSITE" id="PS50853"/>
    </source>
</evidence>
<dbReference type="SMART" id="SM00408">
    <property type="entry name" value="IGc2"/>
    <property type="match status" value="13"/>
</dbReference>
<evidence type="ECO:0000256" key="6">
    <source>
        <dbReference type="ARBA" id="ARBA00022741"/>
    </source>
</evidence>
<keyword evidence="9" id="KW-1015">Disulfide bond</keyword>
<keyword evidence="16" id="KW-1185">Reference proteome</keyword>
<dbReference type="Proteomes" id="UP000050761">
    <property type="component" value="Unassembled WGS sequence"/>
</dbReference>
<dbReference type="PANTHER" id="PTHR47633:SF7">
    <property type="entry name" value="TITIN HOMOLOG"/>
    <property type="match status" value="1"/>
</dbReference>
<dbReference type="FunFam" id="2.60.40.10:FF:000345">
    <property type="entry name" value="Muscle M-line assembly protein unc-89"/>
    <property type="match status" value="1"/>
</dbReference>
<dbReference type="PROSITE" id="PS50853">
    <property type="entry name" value="FN3"/>
    <property type="match status" value="1"/>
</dbReference>
<dbReference type="FunFam" id="2.60.40.10:FF:000107">
    <property type="entry name" value="Myosin, light chain kinase a"/>
    <property type="match status" value="3"/>
</dbReference>
<feature type="region of interest" description="Disordered" evidence="12">
    <location>
        <begin position="1259"/>
        <end position="1285"/>
    </location>
</feature>
<keyword evidence="4" id="KW-0963">Cytoplasm</keyword>
<dbReference type="PRINTS" id="PR00014">
    <property type="entry name" value="FNTYPEIII"/>
</dbReference>
<dbReference type="InterPro" id="IPR036179">
    <property type="entry name" value="Ig-like_dom_sf"/>
</dbReference>
<evidence type="ECO:0000256" key="1">
    <source>
        <dbReference type="ARBA" id="ARBA00001946"/>
    </source>
</evidence>
<evidence type="ECO:0000256" key="11">
    <source>
        <dbReference type="PROSITE-ProRule" id="PRU10141"/>
    </source>
</evidence>
<feature type="domain" description="Ig-like" evidence="14">
    <location>
        <begin position="375"/>
        <end position="465"/>
    </location>
</feature>
<dbReference type="CDD" id="cd00063">
    <property type="entry name" value="FN3"/>
    <property type="match status" value="1"/>
</dbReference>
<dbReference type="InterPro" id="IPR011009">
    <property type="entry name" value="Kinase-like_dom_sf"/>
</dbReference>
<dbReference type="PANTHER" id="PTHR47633">
    <property type="entry name" value="IMMUNOGLOBULIN"/>
    <property type="match status" value="1"/>
</dbReference>
<dbReference type="PROSITE" id="PS00108">
    <property type="entry name" value="PROTEIN_KINASE_ST"/>
    <property type="match status" value="1"/>
</dbReference>
<dbReference type="WBParaSite" id="HPBE_0001526501-mRNA-1">
    <property type="protein sequence ID" value="HPBE_0001526501-mRNA-1"/>
    <property type="gene ID" value="HPBE_0001526501"/>
</dbReference>
<keyword evidence="6 11" id="KW-0547">Nucleotide-binding</keyword>
<dbReference type="PROSITE" id="PS50011">
    <property type="entry name" value="PROTEIN_KINASE_DOM"/>
    <property type="match status" value="1"/>
</dbReference>
<feature type="domain" description="Ig-like" evidence="14">
    <location>
        <begin position="1070"/>
        <end position="1162"/>
    </location>
</feature>
<evidence type="ECO:0000256" key="4">
    <source>
        <dbReference type="ARBA" id="ARBA00022490"/>
    </source>
</evidence>
<feature type="domain" description="Ig-like" evidence="14">
    <location>
        <begin position="705"/>
        <end position="795"/>
    </location>
</feature>
<dbReference type="InterPro" id="IPR008271">
    <property type="entry name" value="Ser/Thr_kinase_AS"/>
</dbReference>
<evidence type="ECO:0000313" key="16">
    <source>
        <dbReference type="Proteomes" id="UP000050761"/>
    </source>
</evidence>
<dbReference type="InterPro" id="IPR003599">
    <property type="entry name" value="Ig_sub"/>
</dbReference>
<dbReference type="Gene3D" id="2.60.40.10">
    <property type="entry name" value="Immunoglobulins"/>
    <property type="match status" value="14"/>
</dbReference>
<feature type="domain" description="Fibronectin type-III" evidence="15">
    <location>
        <begin position="1182"/>
        <end position="1274"/>
    </location>
</feature>
<evidence type="ECO:0000259" key="14">
    <source>
        <dbReference type="PROSITE" id="PS50835"/>
    </source>
</evidence>
<feature type="domain" description="Ig-like" evidence="14">
    <location>
        <begin position="1851"/>
        <end position="1940"/>
    </location>
</feature>
<dbReference type="Gene3D" id="1.10.510.10">
    <property type="entry name" value="Transferase(Phosphotransferase) domain 1"/>
    <property type="match status" value="1"/>
</dbReference>
<feature type="domain" description="Ig-like" evidence="14">
    <location>
        <begin position="1707"/>
        <end position="1834"/>
    </location>
</feature>
<evidence type="ECO:0000259" key="13">
    <source>
        <dbReference type="PROSITE" id="PS50011"/>
    </source>
</evidence>
<dbReference type="SUPFAM" id="SSF49265">
    <property type="entry name" value="Fibronectin type III"/>
    <property type="match status" value="1"/>
</dbReference>
<dbReference type="SMART" id="SM00060">
    <property type="entry name" value="FN3"/>
    <property type="match status" value="1"/>
</dbReference>
<dbReference type="InterPro" id="IPR013098">
    <property type="entry name" value="Ig_I-set"/>
</dbReference>
<sequence>LDEFLFSCPNRIVIQKLSPPDADAKGRVAEEKLEVVDYEACDTAINSLVEEDIDVNRLPNDLLAKYIICEELGQGAYGTVYRAVERATGKTWAAKMVQVRPGVKKDDVLHEISVMKELNHEKLLHLHEVFDMGSEMCLIEEFVSGGELLDKVMEDDMLMSEEEARNYTVQILLGIAYMHSKQFVHLDLKPENILLKSKNSTELKIIDFGLARKLDPDKTVKLLFGTPEFCAPEVVNHEPVSFSTDMWTVGVIAYVLLSGLSPFLGDTDVETLANVSAADWDFDDPSWDDVSESAKACNTIDFICRLMCKDKRRRLTVQQALQHPWITKKKFMALKRWSDDLLPIGRLAKRGAIFRQQSMGGVFERNISFDADCPPAMKKQLEDIVTYVGELIATLSCEVDGSPLPRISWFKDEKELSVPSLKYDSQFNNGLAELTVKDIERSDSGVYLCRATNELGTTSSGAKLTVKERKADTTPPGTQKVKTAKVKAKDGKTEQSKPSFDPGLSDCVAVLGGKLTLSVKAASTSEVTVEWFHNGNRICEADKRFVRRAEKNSFEIVLLNVTLDHAGRWTAIGRNAFGRCETECEVTVKIPDGHLAPTFEKRLEDVNCEETELLVLPVKIKAFPPPEISWFHDDEELQHSQNHRLQFDDESNEYSLTIVKAYTEDSGEYRCAARNLVGESESVCCVRIEEPEDKRSKKIDESKAPKFSMHLIDPREATEGAELVLSCIVTGTPRPKISWLKDGKRLAMSGKDASCDNGVCTLTITSTALTDSGRYTCEAENIHGKARSETAVTITYGIESGKCSRYKDGEKLVVENRMLQYLDRKGIARLNIMNCVPGDSGEYSCEAVNALGKDISECRVKVTEEKVLNIIDLAVHLGEDAEAAASSLSRSSTPSVSFSSEESRPPVITRPLIDTTVKAGLSLDFPQWIISGNKAFIKCSNKMGIVESRAMLIVEKESANDAPNIPVFIKKLQNVTVKEKGAPLSLSCQVRGMPPPVVRWMHNGQEISNISSYRCRAFDDGISTLEIVAVTEERCGTYTAVASSPHGDAHSSAVIKLDYVSDQDVRPPSPPVFIVEPKSNISVEEYSSLTIVCDVSGSPSMKVSWLKDDHPLDAAERVRIERDGITSRLVIVNVTCEDAGRYTVSAEDELGKVAVDSMVVVTPSRDSDQRPSIKLVKGPPTAVGEPTVEKCSKDSVSLSWSAPSETRGSPVEGYIVEQRTPDQQTWVEAATTTRPRCTIMKLSSNTEYLFRVSAKNAQGLSESSPPAKARTLPAGTKPQFTESPPQSLTVIEGEELRVAVRFSGSPSPAVKWYKNGREITELDGSVAIDDSSSTLTITKARSGEEDAVFSCHIENEMGQASTEISVSVIVTKDEAQDIESRSDHSDRALVGAPAVAIPLSNETVQTGQQFILTCKFSAKDGTAAWYHNDDRISSRGRYELFSSSNGAQRLICHGSCTADSGIYRCVLTNDKGVAQTECEVFVKDAAEQTAPVFEKDLEDVTVLTGKSLVLSCKAAGQPDPELVWTKDGERLATSRRVRLQFDEKGSSELHLCECTAQDAGIYVCTASNSSGVQSSQCTLTVAEVSGTDAHLVIAEEEKVAKPRFIRAPPSTLEAQEGGQIKLIAKAVGEPKPTITWKKDGREVLRTNRLYKTYLTGDGESHLVVECVVSKTSGIFTCIAHNVHGEAEAETQVFVHRTKSTLPVAEKPAFSQHLKDTGVVTGHPVTLSCKVHGVPDPELKWYYIDDAGNVTSLTDDEHGWIECRGGEVDGFARLSLYNNSWKESSEVIERIIVRSHLMAVETITAMAELKAECVLRNQQGTYKCVASNEHGQASSVCYLLVGDLKDERAGPPRFLRCLRDIWVPLGEEVVFEVEVAGYPAPDLTWYHQDKRVPEGKNVKINYTSENVCELRVLQVSLRDLGSYAVEASNVHGVVRTTSSLNVGEPRHAEAPQFQQVEEPGIEVKPKVAFREQVKKSASTVRMEFRKKGAAPIFLQGLEDMELEAGASAAVAGKLGRSEFYDIFRQNK</sequence>
<dbReference type="InterPro" id="IPR000719">
    <property type="entry name" value="Prot_kinase_dom"/>
</dbReference>
<dbReference type="InterPro" id="IPR013783">
    <property type="entry name" value="Ig-like_fold"/>
</dbReference>
<feature type="domain" description="Ig-like" evidence="14">
    <location>
        <begin position="606"/>
        <end position="684"/>
    </location>
</feature>
<keyword evidence="10" id="KW-0393">Immunoglobulin domain</keyword>
<feature type="binding site" evidence="11">
    <location>
        <position position="95"/>
    </location>
    <ligand>
        <name>ATP</name>
        <dbReference type="ChEBI" id="CHEBI:30616"/>
    </ligand>
</feature>
<evidence type="ECO:0000256" key="5">
    <source>
        <dbReference type="ARBA" id="ARBA00022737"/>
    </source>
</evidence>
<dbReference type="GO" id="GO:0019899">
    <property type="term" value="F:enzyme binding"/>
    <property type="evidence" value="ECO:0007669"/>
    <property type="project" value="UniProtKB-ARBA"/>
</dbReference>
<dbReference type="InterPro" id="IPR003598">
    <property type="entry name" value="Ig_sub2"/>
</dbReference>
<dbReference type="GO" id="GO:0045989">
    <property type="term" value="P:positive regulation of striated muscle contraction"/>
    <property type="evidence" value="ECO:0007669"/>
    <property type="project" value="UniProtKB-ARBA"/>
</dbReference>
<dbReference type="InterPro" id="IPR007110">
    <property type="entry name" value="Ig-like_dom"/>
</dbReference>
<accession>A0A8L8KJ74</accession>
<dbReference type="GO" id="GO:0040017">
    <property type="term" value="P:positive regulation of locomotion"/>
    <property type="evidence" value="ECO:0007669"/>
    <property type="project" value="UniProtKB-ARBA"/>
</dbReference>
<dbReference type="SUPFAM" id="SSF56112">
    <property type="entry name" value="Protein kinase-like (PK-like)"/>
    <property type="match status" value="1"/>
</dbReference>
<dbReference type="FunFam" id="2.60.40.10:FF:000080">
    <property type="entry name" value="Myosin light chain kinase, smooth muscle"/>
    <property type="match status" value="2"/>
</dbReference>
<feature type="domain" description="Ig-like" evidence="14">
    <location>
        <begin position="1602"/>
        <end position="1693"/>
    </location>
</feature>
<proteinExistence type="inferred from homology"/>
<feature type="domain" description="Protein kinase" evidence="13">
    <location>
        <begin position="66"/>
        <end position="326"/>
    </location>
</feature>
<evidence type="ECO:0000256" key="9">
    <source>
        <dbReference type="ARBA" id="ARBA00023157"/>
    </source>
</evidence>
<feature type="domain" description="Ig-like" evidence="14">
    <location>
        <begin position="963"/>
        <end position="1056"/>
    </location>
</feature>
<dbReference type="SUPFAM" id="SSF48726">
    <property type="entry name" value="Immunoglobulin"/>
    <property type="match status" value="13"/>
</dbReference>
<dbReference type="PROSITE" id="PS00107">
    <property type="entry name" value="PROTEIN_KINASE_ATP"/>
    <property type="match status" value="1"/>
</dbReference>
<keyword evidence="5" id="KW-0677">Repeat</keyword>
<dbReference type="FunFam" id="2.60.40.10:FF:000425">
    <property type="entry name" value="Myosin light chain kinase"/>
    <property type="match status" value="1"/>
</dbReference>
<dbReference type="InterPro" id="IPR017441">
    <property type="entry name" value="Protein_kinase_ATP_BS"/>
</dbReference>
<dbReference type="CDD" id="cd00096">
    <property type="entry name" value="Ig"/>
    <property type="match status" value="1"/>
</dbReference>
<dbReference type="Pfam" id="PF07679">
    <property type="entry name" value="I-set"/>
    <property type="match status" value="12"/>
</dbReference>
<dbReference type="SMART" id="SM00409">
    <property type="entry name" value="IG"/>
    <property type="match status" value="13"/>
</dbReference>
<feature type="region of interest" description="Disordered" evidence="12">
    <location>
        <begin position="1163"/>
        <end position="1187"/>
    </location>
</feature>
<feature type="domain" description="Ig-like" evidence="14">
    <location>
        <begin position="1491"/>
        <end position="1580"/>
    </location>
</feature>
<evidence type="ECO:0000313" key="17">
    <source>
        <dbReference type="WBParaSite" id="HPBE_0001526501-mRNA-1"/>
    </source>
</evidence>
<evidence type="ECO:0000256" key="7">
    <source>
        <dbReference type="ARBA" id="ARBA00022840"/>
    </source>
</evidence>
<dbReference type="Pfam" id="PF00069">
    <property type="entry name" value="Pkinase"/>
    <property type="match status" value="1"/>
</dbReference>
<evidence type="ECO:0000256" key="8">
    <source>
        <dbReference type="ARBA" id="ARBA00022842"/>
    </source>
</evidence>
<keyword evidence="7 11" id="KW-0067">ATP-binding</keyword>
<name>A0A8L8KJ74_HELPZ</name>
<dbReference type="InterPro" id="IPR036116">
    <property type="entry name" value="FN3_sf"/>
</dbReference>